<protein>
    <recommendedName>
        <fullName evidence="3">DUF922 domain-containing protein</fullName>
    </recommendedName>
</protein>
<keyword evidence="2" id="KW-1185">Reference proteome</keyword>
<proteinExistence type="predicted"/>
<reference evidence="1 2" key="1">
    <citation type="submission" date="2024-08" db="EMBL/GenBank/DDBJ databases">
        <authorList>
            <person name="Lu H."/>
        </authorList>
    </citation>
    <scope>NUCLEOTIDE SEQUENCE [LARGE SCALE GENOMIC DNA]</scope>
    <source>
        <strain evidence="1 2">DXS20W</strain>
    </source>
</reference>
<organism evidence="1 2">
    <name type="scientific">Pelomonas lactea</name>
    <dbReference type="NCBI Taxonomy" id="3299030"/>
    <lineage>
        <taxon>Bacteria</taxon>
        <taxon>Pseudomonadati</taxon>
        <taxon>Pseudomonadota</taxon>
        <taxon>Betaproteobacteria</taxon>
        <taxon>Burkholderiales</taxon>
        <taxon>Sphaerotilaceae</taxon>
        <taxon>Roseateles</taxon>
    </lineage>
</organism>
<name>A0ABW7GMV2_9BURK</name>
<gene>
    <name evidence="1" type="ORF">ACG04Q_17115</name>
</gene>
<dbReference type="Proteomes" id="UP001606302">
    <property type="component" value="Unassembled WGS sequence"/>
</dbReference>
<dbReference type="RefSeq" id="WP_394512249.1">
    <property type="nucleotide sequence ID" value="NZ_JBIGHX010000006.1"/>
</dbReference>
<evidence type="ECO:0000313" key="1">
    <source>
        <dbReference type="EMBL" id="MFG6463296.1"/>
    </source>
</evidence>
<accession>A0ABW7GMV2</accession>
<comment type="caution">
    <text evidence="1">The sequence shown here is derived from an EMBL/GenBank/DDBJ whole genome shotgun (WGS) entry which is preliminary data.</text>
</comment>
<evidence type="ECO:0000313" key="2">
    <source>
        <dbReference type="Proteomes" id="UP001606302"/>
    </source>
</evidence>
<sequence>MTTAPSPRLPLVVALLGLTLLLAPTRHGRAVTPPLVQDHDLVHVYLATTYERTSEVCGYRFRDLAGSLDSALKAWKARHVEALSEMRRLHDELHSASQASPAINGLLATDRLAQLARISTDDELFRLAASLDAQARPFCEKRRAELNDDDRTRVLFLKARDAARDLLERKRADTEEYQRRQRPSPR</sequence>
<dbReference type="EMBL" id="JBIGHX010000006">
    <property type="protein sequence ID" value="MFG6463296.1"/>
    <property type="molecule type" value="Genomic_DNA"/>
</dbReference>
<evidence type="ECO:0008006" key="3">
    <source>
        <dbReference type="Google" id="ProtNLM"/>
    </source>
</evidence>